<dbReference type="PRINTS" id="PR00385">
    <property type="entry name" value="P450"/>
</dbReference>
<dbReference type="AlphaFoldDB" id="A0AA88RGH6"/>
<dbReference type="GO" id="GO:0020037">
    <property type="term" value="F:heme binding"/>
    <property type="evidence" value="ECO:0007669"/>
    <property type="project" value="InterPro"/>
</dbReference>
<name>A0AA88RGH6_9ASTE</name>
<evidence type="ECO:0000256" key="10">
    <source>
        <dbReference type="ARBA" id="ARBA00023033"/>
    </source>
</evidence>
<protein>
    <recommendedName>
        <fullName evidence="16">Cytochrome P450</fullName>
    </recommendedName>
</protein>
<dbReference type="PRINTS" id="PR00463">
    <property type="entry name" value="EP450I"/>
</dbReference>
<dbReference type="GO" id="GO:0016020">
    <property type="term" value="C:membrane"/>
    <property type="evidence" value="ECO:0007669"/>
    <property type="project" value="UniProtKB-SubCell"/>
</dbReference>
<dbReference type="FunFam" id="1.10.630.10:FF:000008">
    <property type="entry name" value="Cytochrome P450 71D8"/>
    <property type="match status" value="1"/>
</dbReference>
<dbReference type="InterPro" id="IPR052306">
    <property type="entry name" value="CYP450_71D"/>
</dbReference>
<evidence type="ECO:0000256" key="6">
    <source>
        <dbReference type="ARBA" id="ARBA00022723"/>
    </source>
</evidence>
<evidence type="ECO:0000313" key="15">
    <source>
        <dbReference type="Proteomes" id="UP001187471"/>
    </source>
</evidence>
<keyword evidence="4 12" id="KW-0349">Heme</keyword>
<dbReference type="PROSITE" id="PS00086">
    <property type="entry name" value="CYTOCHROME_P450"/>
    <property type="match status" value="1"/>
</dbReference>
<dbReference type="PANTHER" id="PTHR47953:SF19">
    <property type="entry name" value="OS06G0641600 PROTEIN"/>
    <property type="match status" value="1"/>
</dbReference>
<comment type="caution">
    <text evidence="14">The sequence shown here is derived from an EMBL/GenBank/DDBJ whole genome shotgun (WGS) entry which is preliminary data.</text>
</comment>
<dbReference type="InterPro" id="IPR036396">
    <property type="entry name" value="Cyt_P450_sf"/>
</dbReference>
<reference evidence="14" key="1">
    <citation type="submission" date="2022-12" db="EMBL/GenBank/DDBJ databases">
        <title>Draft genome assemblies for two species of Escallonia (Escalloniales).</title>
        <authorList>
            <person name="Chanderbali A."/>
            <person name="Dervinis C."/>
            <person name="Anghel I."/>
            <person name="Soltis D."/>
            <person name="Soltis P."/>
            <person name="Zapata F."/>
        </authorList>
    </citation>
    <scope>NUCLEOTIDE SEQUENCE</scope>
    <source>
        <strain evidence="14">UCBG92.1500</strain>
        <tissue evidence="14">Leaf</tissue>
    </source>
</reference>
<dbReference type="EMBL" id="JAVXUO010001150">
    <property type="protein sequence ID" value="KAK2985478.1"/>
    <property type="molecule type" value="Genomic_DNA"/>
</dbReference>
<keyword evidence="10 13" id="KW-0503">Monooxygenase</keyword>
<evidence type="ECO:0000256" key="12">
    <source>
        <dbReference type="PIRSR" id="PIRSR602401-1"/>
    </source>
</evidence>
<evidence type="ECO:0008006" key="16">
    <source>
        <dbReference type="Google" id="ProtNLM"/>
    </source>
</evidence>
<keyword evidence="9 12" id="KW-0408">Iron</keyword>
<evidence type="ECO:0000256" key="7">
    <source>
        <dbReference type="ARBA" id="ARBA00022989"/>
    </source>
</evidence>
<evidence type="ECO:0000256" key="5">
    <source>
        <dbReference type="ARBA" id="ARBA00022692"/>
    </source>
</evidence>
<evidence type="ECO:0000313" key="14">
    <source>
        <dbReference type="EMBL" id="KAK2985478.1"/>
    </source>
</evidence>
<sequence>MDLQLSSIPLLFSSFVFVCMLIKLAAKTTTKLLAMSPAPNLPPGPWKLPFIGNMHHLIGGSQVHSMLRDLSQKYGPLMHLQLGEISTIVVSSPEMATEIMKTHDILFAQRPYHIAADILSYNSTDIISSPYGEYWRQLRKICIMEILSAKRVQTFRSIREEEVSDLIQSIFREAKSTINLSKKISSLTFATIGRAAFGKKSKDQEAFISTMHEVANVATGVTVAELYPSIKWLQKICGIESKLLQLHKKFDEILESIVNEHKQRKIRTIPESGSDQEEAKEDLVDVLLRIQKHGDLGIPLTDNNIKAVISDMFSAGGETSSTTIEWAMSEMLKNERVMKMAQNEVRETFTRKGNVDESGLHELKYLKSVIKETLRLHPPVPLLLPRECRKQCEINGFQIPVKTSVLVNVWSIGRDPKYWTDAEKFQPERFMDSSIDFKGTHFQYLPFGAGRRMCPGIAFAQPNVELPLAHLLYYFDWELPNGMKKEELDMTEVLGMTIRRKHDLYLIPIPYHPSPVK</sequence>
<evidence type="ECO:0000256" key="9">
    <source>
        <dbReference type="ARBA" id="ARBA00023004"/>
    </source>
</evidence>
<dbReference type="CDD" id="cd11072">
    <property type="entry name" value="CYP71-like"/>
    <property type="match status" value="1"/>
</dbReference>
<organism evidence="14 15">
    <name type="scientific">Escallonia rubra</name>
    <dbReference type="NCBI Taxonomy" id="112253"/>
    <lineage>
        <taxon>Eukaryota</taxon>
        <taxon>Viridiplantae</taxon>
        <taxon>Streptophyta</taxon>
        <taxon>Embryophyta</taxon>
        <taxon>Tracheophyta</taxon>
        <taxon>Spermatophyta</taxon>
        <taxon>Magnoliopsida</taxon>
        <taxon>eudicotyledons</taxon>
        <taxon>Gunneridae</taxon>
        <taxon>Pentapetalae</taxon>
        <taxon>asterids</taxon>
        <taxon>campanulids</taxon>
        <taxon>Escalloniales</taxon>
        <taxon>Escalloniaceae</taxon>
        <taxon>Escallonia</taxon>
    </lineage>
</organism>
<dbReference type="GO" id="GO:0004497">
    <property type="term" value="F:monooxygenase activity"/>
    <property type="evidence" value="ECO:0007669"/>
    <property type="project" value="UniProtKB-KW"/>
</dbReference>
<dbReference type="Proteomes" id="UP001187471">
    <property type="component" value="Unassembled WGS sequence"/>
</dbReference>
<dbReference type="InterPro" id="IPR001128">
    <property type="entry name" value="Cyt_P450"/>
</dbReference>
<dbReference type="InterPro" id="IPR002401">
    <property type="entry name" value="Cyt_P450_E_grp-I"/>
</dbReference>
<keyword evidence="8 13" id="KW-0560">Oxidoreductase</keyword>
<evidence type="ECO:0000256" key="13">
    <source>
        <dbReference type="RuleBase" id="RU000461"/>
    </source>
</evidence>
<evidence type="ECO:0000256" key="3">
    <source>
        <dbReference type="ARBA" id="ARBA00010617"/>
    </source>
</evidence>
<keyword evidence="6 12" id="KW-0479">Metal-binding</keyword>
<dbReference type="Pfam" id="PF00067">
    <property type="entry name" value="p450"/>
    <property type="match status" value="1"/>
</dbReference>
<proteinExistence type="inferred from homology"/>
<comment type="similarity">
    <text evidence="3 13">Belongs to the cytochrome P450 family.</text>
</comment>
<dbReference type="SUPFAM" id="SSF48264">
    <property type="entry name" value="Cytochrome P450"/>
    <property type="match status" value="1"/>
</dbReference>
<keyword evidence="7" id="KW-1133">Transmembrane helix</keyword>
<evidence type="ECO:0000256" key="4">
    <source>
        <dbReference type="ARBA" id="ARBA00022617"/>
    </source>
</evidence>
<keyword evidence="5" id="KW-0812">Transmembrane</keyword>
<keyword evidence="15" id="KW-1185">Reference proteome</keyword>
<dbReference type="InterPro" id="IPR017972">
    <property type="entry name" value="Cyt_P450_CS"/>
</dbReference>
<evidence type="ECO:0000256" key="8">
    <source>
        <dbReference type="ARBA" id="ARBA00023002"/>
    </source>
</evidence>
<dbReference type="Gene3D" id="1.10.630.10">
    <property type="entry name" value="Cytochrome P450"/>
    <property type="match status" value="1"/>
</dbReference>
<evidence type="ECO:0000256" key="1">
    <source>
        <dbReference type="ARBA" id="ARBA00001971"/>
    </source>
</evidence>
<dbReference type="PANTHER" id="PTHR47953">
    <property type="entry name" value="OS08G0105600 PROTEIN"/>
    <property type="match status" value="1"/>
</dbReference>
<keyword evidence="11" id="KW-0472">Membrane</keyword>
<feature type="binding site" description="axial binding residue" evidence="12">
    <location>
        <position position="454"/>
    </location>
    <ligand>
        <name>heme</name>
        <dbReference type="ChEBI" id="CHEBI:30413"/>
    </ligand>
    <ligandPart>
        <name>Fe</name>
        <dbReference type="ChEBI" id="CHEBI:18248"/>
    </ligandPart>
</feature>
<evidence type="ECO:0000256" key="2">
    <source>
        <dbReference type="ARBA" id="ARBA00004167"/>
    </source>
</evidence>
<dbReference type="GO" id="GO:0016705">
    <property type="term" value="F:oxidoreductase activity, acting on paired donors, with incorporation or reduction of molecular oxygen"/>
    <property type="evidence" value="ECO:0007669"/>
    <property type="project" value="InterPro"/>
</dbReference>
<comment type="cofactor">
    <cofactor evidence="1 12">
        <name>heme</name>
        <dbReference type="ChEBI" id="CHEBI:30413"/>
    </cofactor>
</comment>
<dbReference type="GO" id="GO:0005506">
    <property type="term" value="F:iron ion binding"/>
    <property type="evidence" value="ECO:0007669"/>
    <property type="project" value="InterPro"/>
</dbReference>
<comment type="subcellular location">
    <subcellularLocation>
        <location evidence="2">Membrane</location>
        <topology evidence="2">Single-pass membrane protein</topology>
    </subcellularLocation>
</comment>
<gene>
    <name evidence="14" type="ORF">RJ640_004329</name>
</gene>
<accession>A0AA88RGH6</accession>
<evidence type="ECO:0000256" key="11">
    <source>
        <dbReference type="ARBA" id="ARBA00023136"/>
    </source>
</evidence>